<feature type="domain" description="EamA" evidence="8">
    <location>
        <begin position="158"/>
        <end position="289"/>
    </location>
</feature>
<feature type="transmembrane region" description="Helical" evidence="7">
    <location>
        <begin position="272"/>
        <end position="289"/>
    </location>
</feature>
<dbReference type="Proteomes" id="UP000077384">
    <property type="component" value="Unassembled WGS sequence"/>
</dbReference>
<feature type="transmembrane region" description="Helical" evidence="7">
    <location>
        <begin position="107"/>
        <end position="124"/>
    </location>
</feature>
<feature type="transmembrane region" description="Helical" evidence="7">
    <location>
        <begin position="12"/>
        <end position="30"/>
    </location>
</feature>
<dbReference type="InterPro" id="IPR037185">
    <property type="entry name" value="EmrE-like"/>
</dbReference>
<dbReference type="Pfam" id="PF00892">
    <property type="entry name" value="EamA"/>
    <property type="match status" value="2"/>
</dbReference>
<evidence type="ECO:0000256" key="6">
    <source>
        <dbReference type="ARBA" id="ARBA00023136"/>
    </source>
</evidence>
<feature type="transmembrane region" description="Helical" evidence="7">
    <location>
        <begin position="131"/>
        <end position="148"/>
    </location>
</feature>
<feature type="transmembrane region" description="Helical" evidence="7">
    <location>
        <begin position="77"/>
        <end position="95"/>
    </location>
</feature>
<keyword evidence="5 7" id="KW-1133">Transmembrane helix</keyword>
<comment type="similarity">
    <text evidence="2">Belongs to the EamA transporter family.</text>
</comment>
<evidence type="ECO:0000256" key="5">
    <source>
        <dbReference type="ARBA" id="ARBA00022989"/>
    </source>
</evidence>
<feature type="transmembrane region" description="Helical" evidence="7">
    <location>
        <begin position="249"/>
        <end position="266"/>
    </location>
</feature>
<evidence type="ECO:0000313" key="12">
    <source>
        <dbReference type="Proteomes" id="UP000093694"/>
    </source>
</evidence>
<feature type="domain" description="EamA" evidence="8">
    <location>
        <begin position="9"/>
        <end position="147"/>
    </location>
</feature>
<evidence type="ECO:0000256" key="7">
    <source>
        <dbReference type="SAM" id="Phobius"/>
    </source>
</evidence>
<proteinExistence type="inferred from homology"/>
<dbReference type="Gene3D" id="1.10.3730.20">
    <property type="match status" value="1"/>
</dbReference>
<dbReference type="PANTHER" id="PTHR42920">
    <property type="entry name" value="OS03G0707200 PROTEIN-RELATED"/>
    <property type="match status" value="1"/>
</dbReference>
<evidence type="ECO:0000256" key="4">
    <source>
        <dbReference type="ARBA" id="ARBA00022692"/>
    </source>
</evidence>
<feature type="transmembrane region" description="Helical" evidence="7">
    <location>
        <begin position="154"/>
        <end position="173"/>
    </location>
</feature>
<dbReference type="EMBL" id="LITQ01000002">
    <property type="protein sequence ID" value="OAA94732.1"/>
    <property type="molecule type" value="Genomic_DNA"/>
</dbReference>
<gene>
    <name evidence="10" type="ORF">CLCOS_24030</name>
    <name evidence="9" type="ORF">WX73_02445</name>
</gene>
<comment type="caution">
    <text evidence="9">The sequence shown here is derived from an EMBL/GenBank/DDBJ whole genome shotgun (WGS) entry which is preliminary data.</text>
</comment>
<evidence type="ECO:0000256" key="2">
    <source>
        <dbReference type="ARBA" id="ARBA00007362"/>
    </source>
</evidence>
<feature type="transmembrane region" description="Helical" evidence="7">
    <location>
        <begin position="185"/>
        <end position="208"/>
    </location>
</feature>
<accession>A0A162LE97</accession>
<name>A0A162LE97_9CLOT</name>
<evidence type="ECO:0000256" key="1">
    <source>
        <dbReference type="ARBA" id="ARBA00004651"/>
    </source>
</evidence>
<feature type="transmembrane region" description="Helical" evidence="7">
    <location>
        <begin position="36"/>
        <end position="56"/>
    </location>
</feature>
<organism evidence="9 11">
    <name type="scientific">Clostridium coskatii</name>
    <dbReference type="NCBI Taxonomy" id="1705578"/>
    <lineage>
        <taxon>Bacteria</taxon>
        <taxon>Bacillati</taxon>
        <taxon>Bacillota</taxon>
        <taxon>Clostridia</taxon>
        <taxon>Eubacteriales</taxon>
        <taxon>Clostridiaceae</taxon>
        <taxon>Clostridium</taxon>
    </lineage>
</organism>
<comment type="subcellular location">
    <subcellularLocation>
        <location evidence="1">Cell membrane</location>
        <topology evidence="1">Multi-pass membrane protein</topology>
    </subcellularLocation>
</comment>
<dbReference type="AlphaFoldDB" id="A0A162LE97"/>
<keyword evidence="3" id="KW-1003">Cell membrane</keyword>
<reference evidence="9 11" key="1">
    <citation type="journal article" date="2015" name="Biotechnol. Bioeng.">
        <title>Genome sequence and phenotypic characterization of Caulobacter segnis.</title>
        <authorList>
            <person name="Patel S."/>
            <person name="Fletcher B."/>
            <person name="Scott D.C."/>
            <person name="Ely B."/>
        </authorList>
    </citation>
    <scope>NUCLEOTIDE SEQUENCE [LARGE SCALE GENOMIC DNA]</scope>
    <source>
        <strain evidence="9 11">PS02</strain>
    </source>
</reference>
<evidence type="ECO:0000313" key="11">
    <source>
        <dbReference type="Proteomes" id="UP000077384"/>
    </source>
</evidence>
<evidence type="ECO:0000259" key="8">
    <source>
        <dbReference type="Pfam" id="PF00892"/>
    </source>
</evidence>
<dbReference type="SUPFAM" id="SSF103481">
    <property type="entry name" value="Multidrug resistance efflux transporter EmrE"/>
    <property type="match status" value="2"/>
</dbReference>
<dbReference type="GO" id="GO:0005886">
    <property type="term" value="C:plasma membrane"/>
    <property type="evidence" value="ECO:0007669"/>
    <property type="project" value="UniProtKB-SubCell"/>
</dbReference>
<dbReference type="RefSeq" id="WP_013239843.1">
    <property type="nucleotide sequence ID" value="NZ_LITQ01000002.1"/>
</dbReference>
<sequence>MRNTKLYPIFQAFFSALLFGASAPISKILLGRIDPVLLAALLYIGSGVGLLIFQILEKILYKKDIEEAGLTKRDFPWLLGAVIFGGILGPIIQMISLKVTPASTASLLLNFEGVATTIIAALFFKENIGKRIGAAIICILSASVILSWNFTGQWGISLGALGIILACVCWGIDNNFTRNISAKNPYTIVMVKGLGAGTFSLILSIILGNHLPDFKIIFMALLLGFLSYGFSTVLFVFAMRNLGSARTSAFFSAAPFISTILSFILLGEVPGVTFALALPLMIAGTVLIIRENHSHMHVHLYMAHEHRHCHTDGHHNHHHPGIPDSVYHTHYHVHERMEHCHPHTPDLHHRHAH</sequence>
<reference evidence="10 12" key="2">
    <citation type="journal article" date="2016" name="Front. Microbiol.">
        <title>Industrial Acetogenic Biocatalysts: A Comparative Metabolic and Genomic Analysis.</title>
        <authorList>
            <person name="Bengelsdorf F."/>
            <person name="Poehlein A."/>
            <person name="Sonja S."/>
            <person name="Erz C."/>
            <person name="Hummel T."/>
            <person name="Hoffmeister S."/>
            <person name="Daniel R."/>
            <person name="Durre P."/>
        </authorList>
    </citation>
    <scope>NUCLEOTIDE SEQUENCE [LARGE SCALE GENOMIC DNA]</scope>
    <source>
        <strain evidence="10 12">PTA-10522</strain>
    </source>
</reference>
<dbReference type="InterPro" id="IPR000620">
    <property type="entry name" value="EamA_dom"/>
</dbReference>
<feature type="transmembrane region" description="Helical" evidence="7">
    <location>
        <begin position="214"/>
        <end position="237"/>
    </location>
</feature>
<dbReference type="PATRIC" id="fig|1705578.3.peg.1767"/>
<dbReference type="PANTHER" id="PTHR42920:SF11">
    <property type="entry name" value="INNER MEMBRANE PROTEIN YTFF"/>
    <property type="match status" value="1"/>
</dbReference>
<keyword evidence="12" id="KW-1185">Reference proteome</keyword>
<keyword evidence="6 7" id="KW-0472">Membrane</keyword>
<dbReference type="InterPro" id="IPR051258">
    <property type="entry name" value="Diverse_Substrate_Transporter"/>
</dbReference>
<evidence type="ECO:0000313" key="9">
    <source>
        <dbReference type="EMBL" id="OAA94732.1"/>
    </source>
</evidence>
<dbReference type="Proteomes" id="UP000093694">
    <property type="component" value="Unassembled WGS sequence"/>
</dbReference>
<evidence type="ECO:0000313" key="10">
    <source>
        <dbReference type="EMBL" id="OBR93362.1"/>
    </source>
</evidence>
<protein>
    <submittedName>
        <fullName evidence="9">EamA-like transporter family protein</fullName>
    </submittedName>
</protein>
<keyword evidence="4 7" id="KW-0812">Transmembrane</keyword>
<evidence type="ECO:0000256" key="3">
    <source>
        <dbReference type="ARBA" id="ARBA00022475"/>
    </source>
</evidence>
<dbReference type="EMBL" id="LROR01000053">
    <property type="protein sequence ID" value="OBR93362.1"/>
    <property type="molecule type" value="Genomic_DNA"/>
</dbReference>